<evidence type="ECO:0000256" key="3">
    <source>
        <dbReference type="ARBA" id="ARBA00022450"/>
    </source>
</evidence>
<dbReference type="CDD" id="cd19540">
    <property type="entry name" value="LCL_NRPS-like"/>
    <property type="match status" value="1"/>
</dbReference>
<dbReference type="Gene3D" id="3.30.559.30">
    <property type="entry name" value="Nonribosomal peptide synthetase, condensation domain"/>
    <property type="match status" value="2"/>
</dbReference>
<evidence type="ECO:0000256" key="4">
    <source>
        <dbReference type="ARBA" id="ARBA00022553"/>
    </source>
</evidence>
<accession>A0A5B1BR26</accession>
<evidence type="ECO:0000313" key="7">
    <source>
        <dbReference type="Proteomes" id="UP000324701"/>
    </source>
</evidence>
<dbReference type="InterPro" id="IPR036736">
    <property type="entry name" value="ACP-like_sf"/>
</dbReference>
<dbReference type="InterPro" id="IPR009081">
    <property type="entry name" value="PP-bd_ACP"/>
</dbReference>
<dbReference type="GO" id="GO:0008610">
    <property type="term" value="P:lipid biosynthetic process"/>
    <property type="evidence" value="ECO:0007669"/>
    <property type="project" value="UniProtKB-ARBA"/>
</dbReference>
<dbReference type="RefSeq" id="WP_149653711.1">
    <property type="nucleotide sequence ID" value="NZ_VTZN01000043.1"/>
</dbReference>
<name>A0A5B1BR26_MYCSI</name>
<dbReference type="InterPro" id="IPR020806">
    <property type="entry name" value="PKS_PP-bd"/>
</dbReference>
<dbReference type="PANTHER" id="PTHR45527:SF1">
    <property type="entry name" value="FATTY ACID SYNTHASE"/>
    <property type="match status" value="1"/>
</dbReference>
<sequence length="1844" mass="196862">MTETSSEVAGIQDVMVLSPLQQGLFALAMASQRPSEDPYTIAIGIDVSGPLDTELLRDCALTMLKRHPNLRARFVGRTLAHPVQVVPSEVDLTWQHVVATPETARACEAAEQERGFDLEKGPPVRFLLVELPGARWRFNIVAHHIVIGGWSIAVFLEELVSLYRSGGAVDSLPAPPRPWRDFIGWLAGYDVQKGEQQWREHLVGLDGPTLLSASPADDRGGPSSGKPDRVSLGLDQHTTLRLIDAARRRGVTLNTLTQVAWALLLSVLTDRRDVVFGVTVSTRPAELAGVESMVGLFVNTVPLRVRLDPKTTVAQLSASIQRDAARLRGHAYLTHSQIRALAGVGELFDSVIAFENFPSAGLFGGRELSTGTVTFHSPTALSRAHFPIGIIVEQIGDQLKLTIEAPASAVGFTARTLGSRLFSTMQRLVQMWDRPLRDVSVLFDVQPGAATTEQGYLDAIGNRAALAQPGSAVSIPALFAAQVRRTPEAAALTHAGQTWTYRELDQATNRLAHNLSGAGVGPGDVVALLLERSAQAIMAILAVLKSGAAYLPLDPNHPDARIDFMLGDATPVATISSAALAGRLAGHQTTIIDIDDPAVVNCYPAHALPHPRPENIAYILYTSGTTGTPKGVAICHHNITQLFTSPTSFAPSAGQTVTQCSSYGFDLSLFEIMGALLHGGRLVVVPDAVTRSPAEFHELLVAEQVVVLTQTPSAVAALSTEGLDSTTLVLGGEACTGEVVDRWAPGRVMVNQYGPTETTMYVAMSTPLVAGSGIAPIGSPVPRAALFVLDAWLRPVPAGVVGELYVAGAGVGYGYWRRAGLTGTRFVACPFAGTGLPGTRMYRTGDLVRWGADGQLVYLGRADEQVKIRGHRIELGEVQAALAGLDGVEQAAVIARQDRPDDKRLVGYVTGTVDVTGIRAALAERLPHYMVPAAVVALEELPLTVNGKLDVRALPAPQFGGSDRYRAPANAVAEILAGIYGQVLGLDRVGIDDSFFDLGGDSLSAMRVVSAVNKSLDADLAVRVLFESPTVAQLAARVSGISGRRTPLVARPRPAVVPLSFTQGRLWFLHQLEGPSPIYNMSWVLRFRGELDTVALQQALADVVARHESLRTVFVASDGVAQQVVLPAERAGFGWQVVDATGWSPDRLQEDIDANARYGFNLACEIPLRAKLFRVAEQQHELALVAHHIAADGWSLAPLTAHLGEAYASRRADQAPDWAELAVQYLDYTLWQRENLGEIDDSESGAAAQLAYWVQTLSGMSKRLELPTDRPYPRVADHRGDAVVVQWPAQLQQQVARVARAHDATSFMVFQTALTALLSKMCAASDIAVGFAAAGRDDPALDELVGCFVNTLVLRVQVAGDPTFAELLAQVRAQSLAAFEHQDVPFEVLVDRLNPARSLTHHPLIQVMSTWQNFARHGDLAGRSTLDGLEVTPIPVHTHSARMDLVFSFGERFTEGGESAGIGGAVEFRTDVFDAGSIEALINRLERVLGALAANPQQRLSSIDLLDEAEHVRLDDIGNRAVLSTASAAASIPEAVAAHAARTPHQVAVRFDGDQWTYRELDEAANRLAHVLIGSGVRPGDVVAMLLPRSANAIIAILAVLKTGAAYLPIDTALPQARVDFMVGDAAPVAAITIAELAGRFDGHRLRVIDIDDPAVATSYPAHALPHPGPDNVAHIIYTSGTTGVPKGVAVTHRNIVQLFGALDGRFVPSPDQVWSQCHSYAFDYSSWEIWGALLHGGRLVVVPEAVTRSVADLHALLIAEGVNVLSQTPSAVRGLATVGLEPAALVIAAEPCPAEVVDRWAPGRLMVNAYGPTETTIYATMSAPLVAGSGTPPIGSPVLGAAL</sequence>
<dbReference type="OrthoDB" id="4434566at2"/>
<dbReference type="Pfam" id="PF13193">
    <property type="entry name" value="AMP-binding_C"/>
    <property type="match status" value="1"/>
</dbReference>
<comment type="cofactor">
    <cofactor evidence="1">
        <name>pantetheine 4'-phosphate</name>
        <dbReference type="ChEBI" id="CHEBI:47942"/>
    </cofactor>
</comment>
<dbReference type="GO" id="GO:0043041">
    <property type="term" value="P:amino acid activation for nonribosomal peptide biosynthetic process"/>
    <property type="evidence" value="ECO:0007669"/>
    <property type="project" value="TreeGrafter"/>
</dbReference>
<dbReference type="Gene3D" id="1.10.1200.10">
    <property type="entry name" value="ACP-like"/>
    <property type="match status" value="1"/>
</dbReference>
<proteinExistence type="inferred from homology"/>
<dbReference type="Proteomes" id="UP000324701">
    <property type="component" value="Unassembled WGS sequence"/>
</dbReference>
<dbReference type="SMART" id="SM00823">
    <property type="entry name" value="PKS_PP"/>
    <property type="match status" value="1"/>
</dbReference>
<dbReference type="PROSITE" id="PS50075">
    <property type="entry name" value="CARRIER"/>
    <property type="match status" value="1"/>
</dbReference>
<dbReference type="InterPro" id="IPR045851">
    <property type="entry name" value="AMP-bd_C_sf"/>
</dbReference>
<dbReference type="GO" id="GO:0044550">
    <property type="term" value="P:secondary metabolite biosynthetic process"/>
    <property type="evidence" value="ECO:0007669"/>
    <property type="project" value="UniProtKB-ARBA"/>
</dbReference>
<gene>
    <name evidence="6" type="ORF">F0Q45_09495</name>
</gene>
<dbReference type="Pfam" id="PF00501">
    <property type="entry name" value="AMP-binding"/>
    <property type="match status" value="2"/>
</dbReference>
<dbReference type="FunFam" id="1.10.1200.10:FF:000005">
    <property type="entry name" value="Nonribosomal peptide synthetase 1"/>
    <property type="match status" value="1"/>
</dbReference>
<feature type="domain" description="Carrier" evidence="5">
    <location>
        <begin position="967"/>
        <end position="1042"/>
    </location>
</feature>
<dbReference type="SMART" id="SM01294">
    <property type="entry name" value="PKS_PP_betabranch"/>
    <property type="match status" value="1"/>
</dbReference>
<dbReference type="PROSITE" id="PS00012">
    <property type="entry name" value="PHOSPHOPANTETHEINE"/>
    <property type="match status" value="1"/>
</dbReference>
<keyword evidence="4" id="KW-0597">Phosphoprotein</keyword>
<comment type="caution">
    <text evidence="6">The sequence shown here is derived from an EMBL/GenBank/DDBJ whole genome shotgun (WGS) entry which is preliminary data.</text>
</comment>
<protein>
    <submittedName>
        <fullName evidence="6">Amino acid adenylation domain-containing protein</fullName>
    </submittedName>
</protein>
<dbReference type="SUPFAM" id="SSF47336">
    <property type="entry name" value="ACP-like"/>
    <property type="match status" value="1"/>
</dbReference>
<keyword evidence="3" id="KW-0596">Phosphopantetheine</keyword>
<dbReference type="InterPro" id="IPR020845">
    <property type="entry name" value="AMP-binding_CS"/>
</dbReference>
<evidence type="ECO:0000256" key="1">
    <source>
        <dbReference type="ARBA" id="ARBA00001957"/>
    </source>
</evidence>
<dbReference type="PROSITE" id="PS00455">
    <property type="entry name" value="AMP_BINDING"/>
    <property type="match status" value="2"/>
</dbReference>
<dbReference type="UniPathway" id="UPA00011"/>
<dbReference type="GO" id="GO:0005829">
    <property type="term" value="C:cytosol"/>
    <property type="evidence" value="ECO:0007669"/>
    <property type="project" value="TreeGrafter"/>
</dbReference>
<dbReference type="FunFam" id="3.40.50.980:FF:000001">
    <property type="entry name" value="Non-ribosomal peptide synthetase"/>
    <property type="match status" value="2"/>
</dbReference>
<dbReference type="NCBIfam" id="TIGR01733">
    <property type="entry name" value="AA-adenyl-dom"/>
    <property type="match status" value="1"/>
</dbReference>
<dbReference type="PANTHER" id="PTHR45527">
    <property type="entry name" value="NONRIBOSOMAL PEPTIDE SYNTHETASE"/>
    <property type="match status" value="1"/>
</dbReference>
<dbReference type="GO" id="GO:0003824">
    <property type="term" value="F:catalytic activity"/>
    <property type="evidence" value="ECO:0007669"/>
    <property type="project" value="InterPro"/>
</dbReference>
<dbReference type="InterPro" id="IPR010071">
    <property type="entry name" value="AA_adenyl_dom"/>
</dbReference>
<keyword evidence="7" id="KW-1185">Reference proteome</keyword>
<dbReference type="Gene3D" id="3.30.559.10">
    <property type="entry name" value="Chloramphenicol acetyltransferase-like domain"/>
    <property type="match status" value="2"/>
</dbReference>
<dbReference type="EMBL" id="VTZN01000043">
    <property type="protein sequence ID" value="KAA1250491.1"/>
    <property type="molecule type" value="Genomic_DNA"/>
</dbReference>
<dbReference type="InterPro" id="IPR006162">
    <property type="entry name" value="Ppantetheine_attach_site"/>
</dbReference>
<dbReference type="InterPro" id="IPR025110">
    <property type="entry name" value="AMP-bd_C"/>
</dbReference>
<dbReference type="InterPro" id="IPR023213">
    <property type="entry name" value="CAT-like_dom_sf"/>
</dbReference>
<comment type="similarity">
    <text evidence="2">Belongs to the ATP-dependent AMP-binding enzyme family.</text>
</comment>
<dbReference type="Pfam" id="PF00550">
    <property type="entry name" value="PP-binding"/>
    <property type="match status" value="1"/>
</dbReference>
<dbReference type="Gene3D" id="2.30.38.10">
    <property type="entry name" value="Luciferase, Domain 3"/>
    <property type="match status" value="1"/>
</dbReference>
<organism evidence="6 7">
    <name type="scientific">Mycobacterium simiae</name>
    <name type="common">Mycobacterium habana</name>
    <dbReference type="NCBI Taxonomy" id="1784"/>
    <lineage>
        <taxon>Bacteria</taxon>
        <taxon>Bacillati</taxon>
        <taxon>Actinomycetota</taxon>
        <taxon>Actinomycetes</taxon>
        <taxon>Mycobacteriales</taxon>
        <taxon>Mycobacteriaceae</taxon>
        <taxon>Mycobacterium</taxon>
        <taxon>Mycobacterium simiae complex</taxon>
    </lineage>
</organism>
<dbReference type="FunFam" id="3.40.50.12780:FF:000012">
    <property type="entry name" value="Non-ribosomal peptide synthetase"/>
    <property type="match status" value="1"/>
</dbReference>
<dbReference type="FunFam" id="3.30.300.30:FF:000010">
    <property type="entry name" value="Enterobactin synthetase component F"/>
    <property type="match status" value="1"/>
</dbReference>
<evidence type="ECO:0000259" key="5">
    <source>
        <dbReference type="PROSITE" id="PS50075"/>
    </source>
</evidence>
<feature type="non-terminal residue" evidence="6">
    <location>
        <position position="1844"/>
    </location>
</feature>
<dbReference type="InterPro" id="IPR000873">
    <property type="entry name" value="AMP-dep_synth/lig_dom"/>
</dbReference>
<reference evidence="6 7" key="1">
    <citation type="submission" date="2019-09" db="EMBL/GenBank/DDBJ databases">
        <title>Report of infection by Mycobacterium simiae a patient suffering from pulmonary tuberculosis.</title>
        <authorList>
            <person name="Mohanty P.S."/>
            <person name="Bansal A.K."/>
            <person name="Singh H."/>
            <person name="Sharma S."/>
            <person name="Patil S.A."/>
            <person name="Upadhaya P."/>
            <person name="Singh P.K."/>
            <person name="Kumar D."/>
            <person name="Kumar S."/>
            <person name="Singh R.K."/>
            <person name="Chaudhary B."/>
        </authorList>
    </citation>
    <scope>NUCLEOTIDE SEQUENCE [LARGE SCALE GENOMIC DNA]</scope>
    <source>
        <strain evidence="6 7">JAL-560-SIM</strain>
    </source>
</reference>
<dbReference type="Pfam" id="PF00668">
    <property type="entry name" value="Condensation"/>
    <property type="match status" value="2"/>
</dbReference>
<dbReference type="SUPFAM" id="SSF52777">
    <property type="entry name" value="CoA-dependent acyltransferases"/>
    <property type="match status" value="4"/>
</dbReference>
<evidence type="ECO:0000256" key="2">
    <source>
        <dbReference type="ARBA" id="ARBA00006432"/>
    </source>
</evidence>
<dbReference type="Gene3D" id="3.40.50.980">
    <property type="match status" value="4"/>
</dbReference>
<evidence type="ECO:0000313" key="6">
    <source>
        <dbReference type="EMBL" id="KAA1250491.1"/>
    </source>
</evidence>
<dbReference type="GO" id="GO:0031177">
    <property type="term" value="F:phosphopantetheine binding"/>
    <property type="evidence" value="ECO:0007669"/>
    <property type="project" value="InterPro"/>
</dbReference>
<dbReference type="Gene3D" id="3.30.300.30">
    <property type="match status" value="1"/>
</dbReference>
<dbReference type="SUPFAM" id="SSF56801">
    <property type="entry name" value="Acetyl-CoA synthetase-like"/>
    <property type="match status" value="2"/>
</dbReference>
<dbReference type="InterPro" id="IPR001242">
    <property type="entry name" value="Condensation_dom"/>
</dbReference>